<dbReference type="RefSeq" id="WP_143095313.1">
    <property type="nucleotide sequence ID" value="NZ_FOXH01000021.1"/>
</dbReference>
<reference evidence="2 3" key="1">
    <citation type="submission" date="2016-10" db="EMBL/GenBank/DDBJ databases">
        <authorList>
            <person name="de Groot N.N."/>
        </authorList>
    </citation>
    <scope>NUCLEOTIDE SEQUENCE [LARGE SCALE GENOMIC DNA]</scope>
    <source>
        <strain evidence="3">E92,LMG 26720,CCM 7988</strain>
    </source>
</reference>
<sequence>MKKKIMWIVLLTLPMSSLIAQSGEISKMKEDSIVNFKEESNLLLKDYFLYHCLNYGLKNNGDHILDKDQSIKFYQSWLKIIVFENDFPDLKEYALKTGGDVKFSLKSSKYHVKTSLLGHCLNAYRGETLDSAVIKITDRLFKKAYKQSYENDRKKKK</sequence>
<feature type="signal peptide" evidence="1">
    <location>
        <begin position="1"/>
        <end position="22"/>
    </location>
</feature>
<evidence type="ECO:0000313" key="3">
    <source>
        <dbReference type="Proteomes" id="UP000199306"/>
    </source>
</evidence>
<dbReference type="EMBL" id="FOXH01000021">
    <property type="protein sequence ID" value="SFQ47208.1"/>
    <property type="molecule type" value="Genomic_DNA"/>
</dbReference>
<protein>
    <submittedName>
        <fullName evidence="2">Uncharacterized protein</fullName>
    </submittedName>
</protein>
<keyword evidence="1" id="KW-0732">Signal</keyword>
<dbReference type="STRING" id="1079859.SAMN04515674_12138"/>
<evidence type="ECO:0000256" key="1">
    <source>
        <dbReference type="SAM" id="SignalP"/>
    </source>
</evidence>
<dbReference type="AlphaFoldDB" id="A0A1I5YSG0"/>
<feature type="chain" id="PRO_5011601684" evidence="1">
    <location>
        <begin position="23"/>
        <end position="157"/>
    </location>
</feature>
<accession>A0A1I5YSG0</accession>
<name>A0A1I5YSG0_9BACT</name>
<keyword evidence="3" id="KW-1185">Reference proteome</keyword>
<dbReference type="Proteomes" id="UP000199306">
    <property type="component" value="Unassembled WGS sequence"/>
</dbReference>
<evidence type="ECO:0000313" key="2">
    <source>
        <dbReference type="EMBL" id="SFQ47208.1"/>
    </source>
</evidence>
<organism evidence="2 3">
    <name type="scientific">Pseudarcicella hirudinis</name>
    <dbReference type="NCBI Taxonomy" id="1079859"/>
    <lineage>
        <taxon>Bacteria</taxon>
        <taxon>Pseudomonadati</taxon>
        <taxon>Bacteroidota</taxon>
        <taxon>Cytophagia</taxon>
        <taxon>Cytophagales</taxon>
        <taxon>Flectobacillaceae</taxon>
        <taxon>Pseudarcicella</taxon>
    </lineage>
</organism>
<gene>
    <name evidence="2" type="ORF">SAMN04515674_12138</name>
</gene>
<proteinExistence type="predicted"/>